<protein>
    <submittedName>
        <fullName evidence="2">Uncharacterized protein</fullName>
    </submittedName>
</protein>
<feature type="transmembrane region" description="Helical" evidence="1">
    <location>
        <begin position="39"/>
        <end position="61"/>
    </location>
</feature>
<evidence type="ECO:0000256" key="1">
    <source>
        <dbReference type="SAM" id="Phobius"/>
    </source>
</evidence>
<organism evidence="2 3">
    <name type="scientific">Pseudomonas putida</name>
    <name type="common">Arthrobacter siderocapsulatus</name>
    <dbReference type="NCBI Taxonomy" id="303"/>
    <lineage>
        <taxon>Bacteria</taxon>
        <taxon>Pseudomonadati</taxon>
        <taxon>Pseudomonadota</taxon>
        <taxon>Gammaproteobacteria</taxon>
        <taxon>Pseudomonadales</taxon>
        <taxon>Pseudomonadaceae</taxon>
        <taxon>Pseudomonas</taxon>
    </lineage>
</organism>
<feature type="transmembrane region" description="Helical" evidence="1">
    <location>
        <begin position="172"/>
        <end position="193"/>
    </location>
</feature>
<reference evidence="2 3" key="1">
    <citation type="submission" date="2020-02" db="EMBL/GenBank/DDBJ databases">
        <title>Pseudomonas Putida W5 Complete Genome Assembly.</title>
        <authorList>
            <person name="Yuan Z.-C."/>
            <person name="Shaw G.A."/>
            <person name="Cusano A.D."/>
            <person name="Caddey B.J."/>
            <person name="Weselowski B.J."/>
        </authorList>
    </citation>
    <scope>NUCLEOTIDE SEQUENCE [LARGE SCALE GENOMIC DNA]</scope>
    <source>
        <strain evidence="2 3">W5</strain>
    </source>
</reference>
<dbReference type="RefSeq" id="WP_159409773.1">
    <property type="nucleotide sequence ID" value="NZ_CP026115.2"/>
</dbReference>
<feature type="transmembrane region" description="Helical" evidence="1">
    <location>
        <begin position="67"/>
        <end position="87"/>
    </location>
</feature>
<name>A0A6I6XSN8_PSEPU</name>
<keyword evidence="1" id="KW-0812">Transmembrane</keyword>
<accession>A0A6I6XSN8</accession>
<keyword evidence="1" id="KW-1133">Transmembrane helix</keyword>
<proteinExistence type="predicted"/>
<sequence length="403" mass="43818">MAIKEVLQSWLESIKSLWTSNYASPVEEKRREFDDIRKVNAALLPLLLLGFGAVIAVGWRASAVGPMLLWAMACLAVGATVGFLFGIPRSGASMAGRNGANAPVKQDIRKGAFQPEVETGRPNTNLEEVSDWLTKILVGLSLVHLKEIEERVSLISFKAAASLSSTPSNFDISAATALVIGFPVVGFLGGYLYTRLFLQGAFIRSNNEMFKWHEVVAAELSHVSPVSLSGSDQPSVPTLTDRQAAERILQVAPTDRPNELLAPLQSLASDYEKARHEMPPGDSRTRKMAEIASSMKKLALATAPFLPQLTQSPSPGERLAAVIILQMKFDPVYIEWLANRLFEEPAFAGYQAASALLTRMAVVGDPERQRIKSAVAAAMKKRSDLGLESKEGWNSLVAQIMEA</sequence>
<dbReference type="AlphaFoldDB" id="A0A6I6XSN8"/>
<dbReference type="EMBL" id="CP026115">
    <property type="protein sequence ID" value="QHG64385.2"/>
    <property type="molecule type" value="Genomic_DNA"/>
</dbReference>
<keyword evidence="1" id="KW-0472">Membrane</keyword>
<evidence type="ECO:0000313" key="2">
    <source>
        <dbReference type="EMBL" id="QHG64385.2"/>
    </source>
</evidence>
<dbReference type="Proteomes" id="UP000464480">
    <property type="component" value="Chromosome"/>
</dbReference>
<evidence type="ECO:0000313" key="3">
    <source>
        <dbReference type="Proteomes" id="UP000464480"/>
    </source>
</evidence>
<gene>
    <name evidence="2" type="ORF">C2H86_08160</name>
</gene>